<protein>
    <recommendedName>
        <fullName evidence="2">Reverse transcriptase domain-containing protein</fullName>
    </recommendedName>
</protein>
<evidence type="ECO:0000313" key="4">
    <source>
        <dbReference type="Proteomes" id="UP001283361"/>
    </source>
</evidence>
<keyword evidence="4" id="KW-1185">Reference proteome</keyword>
<evidence type="ECO:0000259" key="2">
    <source>
        <dbReference type="Pfam" id="PF00078"/>
    </source>
</evidence>
<organism evidence="3 4">
    <name type="scientific">Elysia crispata</name>
    <name type="common">lettuce slug</name>
    <dbReference type="NCBI Taxonomy" id="231223"/>
    <lineage>
        <taxon>Eukaryota</taxon>
        <taxon>Metazoa</taxon>
        <taxon>Spiralia</taxon>
        <taxon>Lophotrochozoa</taxon>
        <taxon>Mollusca</taxon>
        <taxon>Gastropoda</taxon>
        <taxon>Heterobranchia</taxon>
        <taxon>Euthyneura</taxon>
        <taxon>Panpulmonata</taxon>
        <taxon>Sacoglossa</taxon>
        <taxon>Placobranchoidea</taxon>
        <taxon>Plakobranchidae</taxon>
        <taxon>Elysia</taxon>
    </lineage>
</organism>
<proteinExistence type="predicted"/>
<reference evidence="3" key="1">
    <citation type="journal article" date="2023" name="G3 (Bethesda)">
        <title>A reference genome for the long-term kleptoplast-retaining sea slug Elysia crispata morphotype clarki.</title>
        <authorList>
            <person name="Eastman K.E."/>
            <person name="Pendleton A.L."/>
            <person name="Shaikh M.A."/>
            <person name="Suttiyut T."/>
            <person name="Ogas R."/>
            <person name="Tomko P."/>
            <person name="Gavelis G."/>
            <person name="Widhalm J.R."/>
            <person name="Wisecaver J.H."/>
        </authorList>
    </citation>
    <scope>NUCLEOTIDE SEQUENCE</scope>
    <source>
        <strain evidence="3">ECLA1</strain>
    </source>
</reference>
<dbReference type="PANTHER" id="PTHR47027">
    <property type="entry name" value="REVERSE TRANSCRIPTASE DOMAIN-CONTAINING PROTEIN"/>
    <property type="match status" value="1"/>
</dbReference>
<name>A0AAE1CRT8_9GAST</name>
<evidence type="ECO:0000313" key="3">
    <source>
        <dbReference type="EMBL" id="KAK3731247.1"/>
    </source>
</evidence>
<dbReference type="Pfam" id="PF00078">
    <property type="entry name" value="RVT_1"/>
    <property type="match status" value="1"/>
</dbReference>
<dbReference type="PANTHER" id="PTHR47027:SF30">
    <property type="entry name" value="THAP-TYPE DOMAIN-CONTAINING PROTEIN"/>
    <property type="match status" value="1"/>
</dbReference>
<feature type="domain" description="Reverse transcriptase" evidence="2">
    <location>
        <begin position="97"/>
        <end position="184"/>
    </location>
</feature>
<dbReference type="EMBL" id="JAWDGP010007018">
    <property type="protein sequence ID" value="KAK3731247.1"/>
    <property type="molecule type" value="Genomic_DNA"/>
</dbReference>
<accession>A0AAE1CRT8</accession>
<evidence type="ECO:0000256" key="1">
    <source>
        <dbReference type="SAM" id="MobiDB-lite"/>
    </source>
</evidence>
<dbReference type="Proteomes" id="UP001283361">
    <property type="component" value="Unassembled WGS sequence"/>
</dbReference>
<dbReference type="InterPro" id="IPR000477">
    <property type="entry name" value="RT_dom"/>
</dbReference>
<dbReference type="AlphaFoldDB" id="A0AAE1CRT8"/>
<sequence>MSATTPWIRSLRDRRQGSHAPDQLRLGPWNGRDPRGSLQGERTSNTGELPRHHHLHLGGRGATIISLYKRRAANPTAGTTEVFPSSPSLEKILPCTILERLITSVSERNMPEAQCGFRPNRSTTDMIFAVRQVQEKCKEQIKELHKVFIDLTKAFETENREALCVILQRLGCPRKFVNLIRQFHDDMTGAVLSGARLQNLSAFPVE</sequence>
<gene>
    <name evidence="3" type="ORF">RRG08_025790</name>
</gene>
<comment type="caution">
    <text evidence="3">The sequence shown here is derived from an EMBL/GenBank/DDBJ whole genome shotgun (WGS) entry which is preliminary data.</text>
</comment>
<feature type="region of interest" description="Disordered" evidence="1">
    <location>
        <begin position="1"/>
        <end position="55"/>
    </location>
</feature>